<dbReference type="Proteomes" id="UP001324993">
    <property type="component" value="Chromosome"/>
</dbReference>
<dbReference type="InterPro" id="IPR032179">
    <property type="entry name" value="Cry22Aa_Ig-like"/>
</dbReference>
<dbReference type="SUPFAM" id="SSF51126">
    <property type="entry name" value="Pectin lyase-like"/>
    <property type="match status" value="4"/>
</dbReference>
<dbReference type="RefSeq" id="WP_319831532.1">
    <property type="nucleotide sequence ID" value="NZ_CP138858.1"/>
</dbReference>
<keyword evidence="4" id="KW-1185">Reference proteome</keyword>
<accession>A0ABZ0REZ9</accession>
<evidence type="ECO:0000313" key="4">
    <source>
        <dbReference type="Proteomes" id="UP001324993"/>
    </source>
</evidence>
<organism evidence="3 4">
    <name type="scientific">Coraliomargarita algicola</name>
    <dbReference type="NCBI Taxonomy" id="3092156"/>
    <lineage>
        <taxon>Bacteria</taxon>
        <taxon>Pseudomonadati</taxon>
        <taxon>Verrucomicrobiota</taxon>
        <taxon>Opitutia</taxon>
        <taxon>Puniceicoccales</taxon>
        <taxon>Coraliomargaritaceae</taxon>
        <taxon>Coraliomargarita</taxon>
    </lineage>
</organism>
<protein>
    <submittedName>
        <fullName evidence="3">DUF5011 domain-containing protein</fullName>
    </submittedName>
</protein>
<proteinExistence type="predicted"/>
<dbReference type="PANTHER" id="PTHR11319:SF35">
    <property type="entry name" value="OUTER MEMBRANE PROTEIN PMPC-RELATED"/>
    <property type="match status" value="1"/>
</dbReference>
<dbReference type="InterPro" id="IPR013783">
    <property type="entry name" value="Ig-like_fold"/>
</dbReference>
<dbReference type="NCBIfam" id="NF041518">
    <property type="entry name" value="choice_anch_Q"/>
    <property type="match status" value="2"/>
</dbReference>
<dbReference type="SMART" id="SM00710">
    <property type="entry name" value="PbH1"/>
    <property type="match status" value="12"/>
</dbReference>
<dbReference type="Gene3D" id="2.60.40.10">
    <property type="entry name" value="Immunoglobulins"/>
    <property type="match status" value="2"/>
</dbReference>
<feature type="domain" description="Pesticidal crystal protein Cry22Aa Ig-like" evidence="2">
    <location>
        <begin position="1249"/>
        <end position="1321"/>
    </location>
</feature>
<dbReference type="PANTHER" id="PTHR11319">
    <property type="entry name" value="G PROTEIN-COUPLED RECEPTOR-RELATED"/>
    <property type="match status" value="1"/>
</dbReference>
<keyword evidence="1" id="KW-1133">Transmembrane helix</keyword>
<dbReference type="Pfam" id="PF16403">
    <property type="entry name" value="Bact_surface_Ig-like"/>
    <property type="match status" value="2"/>
</dbReference>
<dbReference type="InterPro" id="IPR012334">
    <property type="entry name" value="Pectin_lyas_fold"/>
</dbReference>
<keyword evidence="1" id="KW-0812">Transmembrane</keyword>
<dbReference type="InterPro" id="IPR059226">
    <property type="entry name" value="Choice_anch_Q_dom"/>
</dbReference>
<feature type="transmembrane region" description="Helical" evidence="1">
    <location>
        <begin position="22"/>
        <end position="43"/>
    </location>
</feature>
<evidence type="ECO:0000256" key="1">
    <source>
        <dbReference type="SAM" id="Phobius"/>
    </source>
</evidence>
<dbReference type="InterPro" id="IPR006626">
    <property type="entry name" value="PbH1"/>
</dbReference>
<evidence type="ECO:0000313" key="3">
    <source>
        <dbReference type="EMBL" id="WPJ94616.1"/>
    </source>
</evidence>
<dbReference type="Gene3D" id="2.160.20.10">
    <property type="entry name" value="Single-stranded right-handed beta-helix, Pectin lyase-like"/>
    <property type="match status" value="2"/>
</dbReference>
<dbReference type="EMBL" id="CP138858">
    <property type="protein sequence ID" value="WPJ94616.1"/>
    <property type="molecule type" value="Genomic_DNA"/>
</dbReference>
<keyword evidence="1" id="KW-0472">Membrane</keyword>
<sequence length="1408" mass="145306">MNDCYGWSHTNFWWPTMLNHRILIIIAFIASSCLGFGVSEVYVDQAADYSPSAPSSGSSVTWLAATDKEVSSLTYGSNAFSSLQEAIDAVDPGGTVYIAAGNYKEGATLVISKDLSLQGDGAETTILSGNSDGDYGVDSGEYRVLDIIGSDTTVYLYDLAVSDGQGNVTGGSSSSNHMGGGINNAGILTLERCIISNNTVTVGGGIYNSGTLTITNCTLSQNRGSGGALAMASGSATITSSILSDNFSYNNGGAISMDANTSVTLIGSVLNSNTAYSGAAIYSSNNASLSLEGCTLIDNEAESDGGAINTLTNGTLSIIDTEIEGNTSTAGNGGGIAIGKSTHVSLTGSSISNNYASAQGGGIFNAGILIVEDSSLASNSGYSGGGLYNETDGTYGNSEDGQAQLTRCQITQNTSRAQNGGGIYNASGGSTDLTAIRDENNVLLPDDGAVLNLIDTRIEQNSSGNHGGGLYNQGTATIENCIFNANTSKSDGAAIYNYSAEYTHYTTAIGDILVSPGEVVMTNTTLSGNQATNNYNNHTRGGGLYNERSEAAIYNCTITNNTATFGGGIYNAKTLLLANSLLLGNSVTGSAGGVNLWEDSAITSAGGNIVNTPTGYSVADIIASLAENGGATQTHAIIPGGPAHNAGDKKAIPSGLTTDQRGANRIGDGAVDVGAYEYYDTQPQLISSVPSINSYELDSGSTITLTANMSLLAGSGDIIVRSVESGDAIPSSFTVSGTSVIITLGSIDEISGMSQVYLEIQGNALYSNDGNSVPVAVSGAFTYFTKPDKVYIDQLADFDPSYPSIGESVTWTSKDGSSVSGLIYGFNAFPYMGDALHQVKTGGKIYLASGEFATGATLELTRSVSIIGEGADETILTGENSYRIFRVSGSTTTIKMESLSLQNGSPGISENHYGGAILNEGGTLILKYLSFENNLAGYGGAIMNTAGVVQIYSSAFSQNEAIYGGGGIANISLSEYAELNLVNSAFSNNISNVSEYSLVSGGAAILNFEISPSMPATMQIFNCTISGNHSVKGNSGGVLSESSDAISIRNSIIVGNSSAVSSDDNVALFPEVSDENNLFEIPSGYALSDLISSFGDHGGSVHSFALVAGSPAIDAGINTALPTDSGDLDEDGDLSERLPIDQLGMRRISNGTVDLGAYELQLTPPVITLLGDSSIQIEAGIETFTDPGASAHDAEDGDISNNIVVGGDSVDANTPGEYAITYNVIDSYGLAAAEVIRTVTVVDTTAPVITLNGASTIIHQINGSAYTELGAQVSDAGDPNVTLVIGGNAVNINAAGSYVITYNAADASGNVSAEVIRTVYVINPDEFEISVEQMVIMEDGSVQLAIEAIPGAQYAIEYSEDLVKWTRIPDTITATAPHLQWIDRGLPETPSHPSTVTKRFYRFVLISE</sequence>
<name>A0ABZ0REZ9_9BACT</name>
<feature type="domain" description="Pesticidal crystal protein Cry22Aa Ig-like" evidence="2">
    <location>
        <begin position="1167"/>
        <end position="1241"/>
    </location>
</feature>
<dbReference type="InterPro" id="IPR011050">
    <property type="entry name" value="Pectin_lyase_fold/virulence"/>
</dbReference>
<reference evidence="3 4" key="1">
    <citation type="submission" date="2023-11" db="EMBL/GenBank/DDBJ databases">
        <title>Coraliomargarita sp. nov., isolated from marine algae.</title>
        <authorList>
            <person name="Lee J.K."/>
            <person name="Baek J.H."/>
            <person name="Kim J.M."/>
            <person name="Choi D.G."/>
            <person name="Jeon C.O."/>
        </authorList>
    </citation>
    <scope>NUCLEOTIDE SEQUENCE [LARGE SCALE GENOMIC DNA]</scope>
    <source>
        <strain evidence="3 4">J2-16</strain>
    </source>
</reference>
<evidence type="ECO:0000259" key="2">
    <source>
        <dbReference type="Pfam" id="PF16403"/>
    </source>
</evidence>
<gene>
    <name evidence="3" type="ORF">SH580_14365</name>
</gene>